<accession>A0A7S1CXA3</accession>
<evidence type="ECO:0000313" key="1">
    <source>
        <dbReference type="EMBL" id="CAD8930418.1"/>
    </source>
</evidence>
<dbReference type="AlphaFoldDB" id="A0A7S1CXA3"/>
<name>A0A7S1CXA3_CYCTE</name>
<sequence length="99" mass="11365">MESSGREGVIKSRDEKTGLITTDGEKMAQLSEDEKWEERSLNEVFQSEVGEAEDVYSMAAQQLADRDVAMSIFNLRKSMMNEDYRAIFDKKNRFIGEDT</sequence>
<reference evidence="1" key="1">
    <citation type="submission" date="2021-01" db="EMBL/GenBank/DDBJ databases">
        <authorList>
            <person name="Corre E."/>
            <person name="Pelletier E."/>
            <person name="Niang G."/>
            <person name="Scheremetjew M."/>
            <person name="Finn R."/>
            <person name="Kale V."/>
            <person name="Holt S."/>
            <person name="Cochrane G."/>
            <person name="Meng A."/>
            <person name="Brown T."/>
            <person name="Cohen L."/>
        </authorList>
    </citation>
    <scope>NUCLEOTIDE SEQUENCE</scope>
    <source>
        <strain evidence="1">ECT3854</strain>
    </source>
</reference>
<organism evidence="1">
    <name type="scientific">Cyclophora tenuis</name>
    <name type="common">Marine diatom</name>
    <dbReference type="NCBI Taxonomy" id="216820"/>
    <lineage>
        <taxon>Eukaryota</taxon>
        <taxon>Sar</taxon>
        <taxon>Stramenopiles</taxon>
        <taxon>Ochrophyta</taxon>
        <taxon>Bacillariophyta</taxon>
        <taxon>Fragilariophyceae</taxon>
        <taxon>Fragilariophycidae</taxon>
        <taxon>Cyclophorales</taxon>
        <taxon>Cyclophoraceae</taxon>
        <taxon>Cyclophora</taxon>
    </lineage>
</organism>
<dbReference type="EMBL" id="HBFW01002223">
    <property type="protein sequence ID" value="CAD8930418.1"/>
    <property type="molecule type" value="Transcribed_RNA"/>
</dbReference>
<gene>
    <name evidence="1" type="ORF">CTEN0397_LOCUS1440</name>
</gene>
<protein>
    <submittedName>
        <fullName evidence="1">Uncharacterized protein</fullName>
    </submittedName>
</protein>
<proteinExistence type="predicted"/>